<keyword evidence="2" id="KW-1185">Reference proteome</keyword>
<dbReference type="Proteomes" id="UP000324222">
    <property type="component" value="Unassembled WGS sequence"/>
</dbReference>
<reference evidence="1 2" key="1">
    <citation type="submission" date="2019-05" db="EMBL/GenBank/DDBJ databases">
        <title>Another draft genome of Portunus trituberculatus and its Hox gene families provides insights of decapod evolution.</title>
        <authorList>
            <person name="Jeong J.-H."/>
            <person name="Song I."/>
            <person name="Kim S."/>
            <person name="Choi T."/>
            <person name="Kim D."/>
            <person name="Ryu S."/>
            <person name="Kim W."/>
        </authorList>
    </citation>
    <scope>NUCLEOTIDE SEQUENCE [LARGE SCALE GENOMIC DNA]</scope>
    <source>
        <tissue evidence="1">Muscle</tissue>
    </source>
</reference>
<gene>
    <name evidence="1" type="ORF">E2C01_099219</name>
</gene>
<sequence length="93" mass="11546">MSKRGYFAVFQCFMQQNSELQAKHTICLWKNLNMSKMGYFRVFQRFMHQTQKWREITLFVKTSYSCVFSVFYEQKKNYFDYKFCLFVILHSKR</sequence>
<name>A0A5B7KEC2_PORTR</name>
<protein>
    <submittedName>
        <fullName evidence="1">Uncharacterized protein</fullName>
    </submittedName>
</protein>
<evidence type="ECO:0000313" key="2">
    <source>
        <dbReference type="Proteomes" id="UP000324222"/>
    </source>
</evidence>
<accession>A0A5B7KEC2</accession>
<evidence type="ECO:0000313" key="1">
    <source>
        <dbReference type="EMBL" id="MPD03578.1"/>
    </source>
</evidence>
<proteinExistence type="predicted"/>
<organism evidence="1 2">
    <name type="scientific">Portunus trituberculatus</name>
    <name type="common">Swimming crab</name>
    <name type="synonym">Neptunus trituberculatus</name>
    <dbReference type="NCBI Taxonomy" id="210409"/>
    <lineage>
        <taxon>Eukaryota</taxon>
        <taxon>Metazoa</taxon>
        <taxon>Ecdysozoa</taxon>
        <taxon>Arthropoda</taxon>
        <taxon>Crustacea</taxon>
        <taxon>Multicrustacea</taxon>
        <taxon>Malacostraca</taxon>
        <taxon>Eumalacostraca</taxon>
        <taxon>Eucarida</taxon>
        <taxon>Decapoda</taxon>
        <taxon>Pleocyemata</taxon>
        <taxon>Brachyura</taxon>
        <taxon>Eubrachyura</taxon>
        <taxon>Portunoidea</taxon>
        <taxon>Portunidae</taxon>
        <taxon>Portuninae</taxon>
        <taxon>Portunus</taxon>
    </lineage>
</organism>
<comment type="caution">
    <text evidence="1">The sequence shown here is derived from an EMBL/GenBank/DDBJ whole genome shotgun (WGS) entry which is preliminary data.</text>
</comment>
<dbReference type="EMBL" id="VSRR010136735">
    <property type="protein sequence ID" value="MPD03578.1"/>
    <property type="molecule type" value="Genomic_DNA"/>
</dbReference>
<dbReference type="AlphaFoldDB" id="A0A5B7KEC2"/>